<dbReference type="GO" id="GO:1901137">
    <property type="term" value="P:carbohydrate derivative biosynthetic process"/>
    <property type="evidence" value="ECO:0007669"/>
    <property type="project" value="UniProtKB-ARBA"/>
</dbReference>
<dbReference type="InterPro" id="IPR028098">
    <property type="entry name" value="Glyco_trans_4-like_N"/>
</dbReference>
<gene>
    <name evidence="5" type="ORF">FDA94_33395</name>
</gene>
<dbReference type="PANTHER" id="PTHR45947:SF3">
    <property type="entry name" value="SULFOQUINOVOSYL TRANSFERASE SQD2"/>
    <property type="match status" value="1"/>
</dbReference>
<dbReference type="InterPro" id="IPR050194">
    <property type="entry name" value="Glycosyltransferase_grp1"/>
</dbReference>
<evidence type="ECO:0000256" key="2">
    <source>
        <dbReference type="ARBA" id="ARBA00022679"/>
    </source>
</evidence>
<dbReference type="EMBL" id="SZQA01000045">
    <property type="protein sequence ID" value="TKK81273.1"/>
    <property type="molecule type" value="Genomic_DNA"/>
</dbReference>
<dbReference type="RefSeq" id="WP_137251055.1">
    <property type="nucleotide sequence ID" value="NZ_SZQA01000045.1"/>
</dbReference>
<keyword evidence="6" id="KW-1185">Reference proteome</keyword>
<keyword evidence="1" id="KW-0328">Glycosyltransferase</keyword>
<dbReference type="PANTHER" id="PTHR45947">
    <property type="entry name" value="SULFOQUINOVOSYL TRANSFERASE SQD2"/>
    <property type="match status" value="1"/>
</dbReference>
<keyword evidence="2 5" id="KW-0808">Transferase</keyword>
<feature type="domain" description="Glycosyltransferase subfamily 4-like N-terminal" evidence="4">
    <location>
        <begin position="29"/>
        <end position="206"/>
    </location>
</feature>
<evidence type="ECO:0000313" key="6">
    <source>
        <dbReference type="Proteomes" id="UP000308705"/>
    </source>
</evidence>
<comment type="caution">
    <text evidence="5">The sequence shown here is derived from an EMBL/GenBank/DDBJ whole genome shotgun (WGS) entry which is preliminary data.</text>
</comment>
<dbReference type="Gene3D" id="3.40.50.2000">
    <property type="entry name" value="Glycogen Phosphorylase B"/>
    <property type="match status" value="2"/>
</dbReference>
<proteinExistence type="predicted"/>
<dbReference type="OrthoDB" id="9802525at2"/>
<accession>A0A4V5UXL0</accession>
<protein>
    <submittedName>
        <fullName evidence="5">Glycosyltransferase family 4 protein</fullName>
    </submittedName>
</protein>
<evidence type="ECO:0000256" key="1">
    <source>
        <dbReference type="ARBA" id="ARBA00022676"/>
    </source>
</evidence>
<evidence type="ECO:0000259" key="3">
    <source>
        <dbReference type="Pfam" id="PF00534"/>
    </source>
</evidence>
<organism evidence="5 6">
    <name type="scientific">Herbidospora galbida</name>
    <dbReference type="NCBI Taxonomy" id="2575442"/>
    <lineage>
        <taxon>Bacteria</taxon>
        <taxon>Bacillati</taxon>
        <taxon>Actinomycetota</taxon>
        <taxon>Actinomycetes</taxon>
        <taxon>Streptosporangiales</taxon>
        <taxon>Streptosporangiaceae</taxon>
        <taxon>Herbidospora</taxon>
    </lineage>
</organism>
<feature type="domain" description="Glycosyl transferase family 1" evidence="3">
    <location>
        <begin position="222"/>
        <end position="373"/>
    </location>
</feature>
<dbReference type="Proteomes" id="UP000308705">
    <property type="component" value="Unassembled WGS sequence"/>
</dbReference>
<reference evidence="5 6" key="1">
    <citation type="submission" date="2019-04" db="EMBL/GenBank/DDBJ databases">
        <title>Herbidospora sp. NEAU-GS14.nov., a novel actinomycete isolated from soil.</title>
        <authorList>
            <person name="Han L."/>
        </authorList>
    </citation>
    <scope>NUCLEOTIDE SEQUENCE [LARGE SCALE GENOMIC DNA]</scope>
    <source>
        <strain evidence="5 6">NEAU-GS14</strain>
    </source>
</reference>
<dbReference type="SUPFAM" id="SSF53756">
    <property type="entry name" value="UDP-Glycosyltransferase/glycogen phosphorylase"/>
    <property type="match status" value="1"/>
</dbReference>
<name>A0A4V5UXL0_9ACTN</name>
<sequence length="407" mass="44409">MSLTLAEASVAHSRPRRVLIATDTYPPDVNGAAYFSHRLASGLAARGTEVHVVCSSDDGPPVTDVIEGVLVHRLRSARLLVHPTMRFTVPAGLGRTMDRLVRRIAPDVVHTQGHFVVGRSAVAAAQRAGLPVVATNHFMPDNLFQFTGVPTRLRRRVGELAWKDLNRIFERADHVTTPTPLAADLLSAKGLRKKVEPVSCGIDLSRFRPQPQAWARRRFGVPERPTILFVGRLDEEKHLEEIVLALPKLLNDLDCQAVFVGQGNRREALEKLAHRVGAGDHVRFLGFVEDADLPQAYAVADVFCMPGTAELQSIATLEAMASGLPVVAANAMALPHLVEGNGHLYTPGDVSELARHLKTILTRPEERAAMSKASLTLAATHTHEQSLARFESIYGELVHRAPISAVH</sequence>
<dbReference type="InterPro" id="IPR001296">
    <property type="entry name" value="Glyco_trans_1"/>
</dbReference>
<dbReference type="GO" id="GO:0016757">
    <property type="term" value="F:glycosyltransferase activity"/>
    <property type="evidence" value="ECO:0007669"/>
    <property type="project" value="UniProtKB-KW"/>
</dbReference>
<dbReference type="AlphaFoldDB" id="A0A4V5UXL0"/>
<evidence type="ECO:0000259" key="4">
    <source>
        <dbReference type="Pfam" id="PF13439"/>
    </source>
</evidence>
<dbReference type="Pfam" id="PF00534">
    <property type="entry name" value="Glycos_transf_1"/>
    <property type="match status" value="1"/>
</dbReference>
<dbReference type="Pfam" id="PF13439">
    <property type="entry name" value="Glyco_transf_4"/>
    <property type="match status" value="1"/>
</dbReference>
<evidence type="ECO:0000313" key="5">
    <source>
        <dbReference type="EMBL" id="TKK81273.1"/>
    </source>
</evidence>